<reference evidence="6 7" key="1">
    <citation type="submission" date="2016-08" db="EMBL/GenBank/DDBJ databases">
        <title>The complete genome of Streptomyces subrutilus 10-1-1.</title>
        <authorList>
            <person name="Chen X."/>
        </authorList>
    </citation>
    <scope>NUCLEOTIDE SEQUENCE [LARGE SCALE GENOMIC DNA]</scope>
    <source>
        <strain evidence="6 7">10-1-1</strain>
    </source>
</reference>
<feature type="domain" description="Aspartate/glutamate/uridylate kinase" evidence="5">
    <location>
        <begin position="32"/>
        <end position="179"/>
    </location>
</feature>
<keyword evidence="7" id="KW-1185">Reference proteome</keyword>
<dbReference type="SUPFAM" id="SSF53633">
    <property type="entry name" value="Carbamate kinase-like"/>
    <property type="match status" value="1"/>
</dbReference>
<dbReference type="PANTHER" id="PTHR23342:SF0">
    <property type="entry name" value="N-ACETYLGLUTAMATE SYNTHASE, MITOCHONDRIAL"/>
    <property type="match status" value="1"/>
</dbReference>
<name>A0A1E5PYP0_9ACTN</name>
<evidence type="ECO:0000256" key="1">
    <source>
        <dbReference type="ARBA" id="ARBA00004828"/>
    </source>
</evidence>
<dbReference type="AlphaFoldDB" id="A0A1E5PYP0"/>
<dbReference type="EC" id="2.7.2.8" evidence="2"/>
<evidence type="ECO:0000313" key="6">
    <source>
        <dbReference type="EMBL" id="OEJ34724.1"/>
    </source>
</evidence>
<dbReference type="PANTHER" id="PTHR23342">
    <property type="entry name" value="N-ACETYLGLUTAMATE SYNTHASE"/>
    <property type="match status" value="1"/>
</dbReference>
<dbReference type="Proteomes" id="UP000095705">
    <property type="component" value="Unassembled WGS sequence"/>
</dbReference>
<proteinExistence type="predicted"/>
<evidence type="ECO:0000256" key="2">
    <source>
        <dbReference type="ARBA" id="ARBA00013065"/>
    </source>
</evidence>
<sequence>MAPEAHRGPAARDAAASLVAVLPRIRELHGRTVVVVAGHHVLADDALRHAFCGDIGFLRYSGVRTVVVHDGGPHLPAWLDEGPAALRTHVAGSVQRRLVQSLNEHTTLAVGLTGEDGRTLEAGEGQDVRVDPGVLRVFLDSGRIPVVSSIAYGAEGGIRHLAATSAATALAAALEATLVLPAGAAEAAPASASVVDMAVPHAVLRHLHRL</sequence>
<comment type="catalytic activity">
    <reaction evidence="4">
        <text>N-acetyl-L-glutamate + ATP = N-acetyl-L-glutamyl 5-phosphate + ADP</text>
        <dbReference type="Rhea" id="RHEA:14629"/>
        <dbReference type="ChEBI" id="CHEBI:30616"/>
        <dbReference type="ChEBI" id="CHEBI:44337"/>
        <dbReference type="ChEBI" id="CHEBI:57936"/>
        <dbReference type="ChEBI" id="CHEBI:456216"/>
        <dbReference type="EC" id="2.7.2.8"/>
    </reaction>
</comment>
<organism evidence="6 7">
    <name type="scientific">Streptomyces subrutilus</name>
    <dbReference type="NCBI Taxonomy" id="36818"/>
    <lineage>
        <taxon>Bacteria</taxon>
        <taxon>Bacillati</taxon>
        <taxon>Actinomycetota</taxon>
        <taxon>Actinomycetes</taxon>
        <taxon>Kitasatosporales</taxon>
        <taxon>Streptomycetaceae</taxon>
        <taxon>Streptomyces</taxon>
    </lineage>
</organism>
<keyword evidence="3" id="KW-0808">Transferase</keyword>
<evidence type="ECO:0000313" key="7">
    <source>
        <dbReference type="Proteomes" id="UP000095705"/>
    </source>
</evidence>
<dbReference type="Pfam" id="PF00696">
    <property type="entry name" value="AA_kinase"/>
    <property type="match status" value="1"/>
</dbReference>
<evidence type="ECO:0000256" key="4">
    <source>
        <dbReference type="ARBA" id="ARBA00048141"/>
    </source>
</evidence>
<dbReference type="RefSeq" id="WP_069922915.1">
    <property type="nucleotide sequence ID" value="NZ_MEHK01000001.1"/>
</dbReference>
<evidence type="ECO:0000259" key="5">
    <source>
        <dbReference type="Pfam" id="PF00696"/>
    </source>
</evidence>
<protein>
    <recommendedName>
        <fullName evidence="2">acetylglutamate kinase</fullName>
        <ecNumber evidence="2">2.7.2.8</ecNumber>
    </recommendedName>
</protein>
<dbReference type="EMBL" id="MEHK01000001">
    <property type="protein sequence ID" value="OEJ34724.1"/>
    <property type="molecule type" value="Genomic_DNA"/>
</dbReference>
<dbReference type="Gene3D" id="3.40.1160.10">
    <property type="entry name" value="Acetylglutamate kinase-like"/>
    <property type="match status" value="1"/>
</dbReference>
<dbReference type="OrthoDB" id="9027765at2"/>
<dbReference type="STRING" id="36818.BGK67_28330"/>
<dbReference type="InterPro" id="IPR001048">
    <property type="entry name" value="Asp/Glu/Uridylate_kinase"/>
</dbReference>
<gene>
    <name evidence="6" type="ORF">BGK67_28330</name>
</gene>
<dbReference type="InterPro" id="IPR036393">
    <property type="entry name" value="AceGlu_kinase-like_sf"/>
</dbReference>
<comment type="caution">
    <text evidence="6">The sequence shown here is derived from an EMBL/GenBank/DDBJ whole genome shotgun (WGS) entry which is preliminary data.</text>
</comment>
<evidence type="ECO:0000256" key="3">
    <source>
        <dbReference type="ARBA" id="ARBA00022679"/>
    </source>
</evidence>
<dbReference type="GO" id="GO:0003991">
    <property type="term" value="F:acetylglutamate kinase activity"/>
    <property type="evidence" value="ECO:0007669"/>
    <property type="project" value="UniProtKB-EC"/>
</dbReference>
<accession>A0A1E5PYP0</accession>
<comment type="pathway">
    <text evidence="1">Amino-acid biosynthesis; L-arginine biosynthesis; N(2)-acetyl-L-ornithine from L-glutamate: step 2/4.</text>
</comment>
<dbReference type="GO" id="GO:0006526">
    <property type="term" value="P:L-arginine biosynthetic process"/>
    <property type="evidence" value="ECO:0007669"/>
    <property type="project" value="TreeGrafter"/>
</dbReference>